<protein>
    <submittedName>
        <fullName evidence="2">Unannotated protein</fullName>
    </submittedName>
</protein>
<sequence>MHTDPRPSRLSVPSSFTSAQSPGMLQRCPSIILKVAALFTSSL</sequence>
<feature type="compositionally biased region" description="Polar residues" evidence="1">
    <location>
        <begin position="11"/>
        <end position="22"/>
    </location>
</feature>
<dbReference type="AlphaFoldDB" id="A0A6J6Y6I0"/>
<dbReference type="EMBL" id="CAFAAJ010000064">
    <property type="protein sequence ID" value="CAB4804549.1"/>
    <property type="molecule type" value="Genomic_DNA"/>
</dbReference>
<reference evidence="2" key="1">
    <citation type="submission" date="2020-05" db="EMBL/GenBank/DDBJ databases">
        <authorList>
            <person name="Chiriac C."/>
            <person name="Salcher M."/>
            <person name="Ghai R."/>
            <person name="Kavagutti S V."/>
        </authorList>
    </citation>
    <scope>NUCLEOTIDE SEQUENCE</scope>
</reference>
<evidence type="ECO:0000313" key="2">
    <source>
        <dbReference type="EMBL" id="CAB4804549.1"/>
    </source>
</evidence>
<evidence type="ECO:0000256" key="1">
    <source>
        <dbReference type="SAM" id="MobiDB-lite"/>
    </source>
</evidence>
<proteinExistence type="predicted"/>
<gene>
    <name evidence="2" type="ORF">UFOPK3001_01163</name>
</gene>
<organism evidence="2">
    <name type="scientific">freshwater metagenome</name>
    <dbReference type="NCBI Taxonomy" id="449393"/>
    <lineage>
        <taxon>unclassified sequences</taxon>
        <taxon>metagenomes</taxon>
        <taxon>ecological metagenomes</taxon>
    </lineage>
</organism>
<feature type="region of interest" description="Disordered" evidence="1">
    <location>
        <begin position="1"/>
        <end position="22"/>
    </location>
</feature>
<name>A0A6J6Y6I0_9ZZZZ</name>
<accession>A0A6J6Y6I0</accession>